<dbReference type="Pfam" id="PF00072">
    <property type="entry name" value="Response_reg"/>
    <property type="match status" value="1"/>
</dbReference>
<dbReference type="PANTHER" id="PTHR43214:SF41">
    <property type="entry name" value="NITRATE_NITRITE RESPONSE REGULATOR PROTEIN NARP"/>
    <property type="match status" value="1"/>
</dbReference>
<dbReference type="CDD" id="cd17535">
    <property type="entry name" value="REC_NarL-like"/>
    <property type="match status" value="1"/>
</dbReference>
<dbReference type="InterPro" id="IPR039420">
    <property type="entry name" value="WalR-like"/>
</dbReference>
<dbReference type="Pfam" id="PF00196">
    <property type="entry name" value="GerE"/>
    <property type="match status" value="1"/>
</dbReference>
<dbReference type="PRINTS" id="PR00038">
    <property type="entry name" value="HTHLUXR"/>
</dbReference>
<dbReference type="InterPro" id="IPR011006">
    <property type="entry name" value="CheY-like_superfamily"/>
</dbReference>
<evidence type="ECO:0000313" key="8">
    <source>
        <dbReference type="EMBL" id="MEW9920931.1"/>
    </source>
</evidence>
<keyword evidence="4" id="KW-0804">Transcription</keyword>
<dbReference type="SUPFAM" id="SSF46894">
    <property type="entry name" value="C-terminal effector domain of the bipartite response regulators"/>
    <property type="match status" value="1"/>
</dbReference>
<dbReference type="PANTHER" id="PTHR43214">
    <property type="entry name" value="TWO-COMPONENT RESPONSE REGULATOR"/>
    <property type="match status" value="1"/>
</dbReference>
<evidence type="ECO:0000256" key="1">
    <source>
        <dbReference type="ARBA" id="ARBA00022553"/>
    </source>
</evidence>
<feature type="modified residue" description="4-aspartylphosphate" evidence="5">
    <location>
        <position position="58"/>
    </location>
</feature>
<comment type="caution">
    <text evidence="8">The sequence shown here is derived from an EMBL/GenBank/DDBJ whole genome shotgun (WGS) entry which is preliminary data.</text>
</comment>
<keyword evidence="9" id="KW-1185">Reference proteome</keyword>
<evidence type="ECO:0000256" key="4">
    <source>
        <dbReference type="ARBA" id="ARBA00023163"/>
    </source>
</evidence>
<dbReference type="InterPro" id="IPR001789">
    <property type="entry name" value="Sig_transdc_resp-reg_receiver"/>
</dbReference>
<keyword evidence="3" id="KW-0238">DNA-binding</keyword>
<proteinExistence type="predicted"/>
<evidence type="ECO:0000256" key="3">
    <source>
        <dbReference type="ARBA" id="ARBA00023125"/>
    </source>
</evidence>
<dbReference type="RefSeq" id="WP_367878633.1">
    <property type="nucleotide sequence ID" value="NZ_JBFNXX010000011.1"/>
</dbReference>
<organism evidence="8 9">
    <name type="scientific">Sulfitobacter sediminis</name>
    <dbReference type="NCBI Taxonomy" id="3234186"/>
    <lineage>
        <taxon>Bacteria</taxon>
        <taxon>Pseudomonadati</taxon>
        <taxon>Pseudomonadota</taxon>
        <taxon>Alphaproteobacteria</taxon>
        <taxon>Rhodobacterales</taxon>
        <taxon>Roseobacteraceae</taxon>
        <taxon>Sulfitobacter</taxon>
    </lineage>
</organism>
<dbReference type="CDD" id="cd06170">
    <property type="entry name" value="LuxR_C_like"/>
    <property type="match status" value="1"/>
</dbReference>
<dbReference type="Proteomes" id="UP001556098">
    <property type="component" value="Unassembled WGS sequence"/>
</dbReference>
<dbReference type="PROSITE" id="PS50110">
    <property type="entry name" value="RESPONSE_REGULATORY"/>
    <property type="match status" value="1"/>
</dbReference>
<dbReference type="PROSITE" id="PS50043">
    <property type="entry name" value="HTH_LUXR_2"/>
    <property type="match status" value="1"/>
</dbReference>
<feature type="domain" description="Response regulatory" evidence="7">
    <location>
        <begin position="8"/>
        <end position="123"/>
    </location>
</feature>
<dbReference type="SUPFAM" id="SSF52172">
    <property type="entry name" value="CheY-like"/>
    <property type="match status" value="1"/>
</dbReference>
<accession>A0ABV3RPN2</accession>
<dbReference type="SMART" id="SM00421">
    <property type="entry name" value="HTH_LUXR"/>
    <property type="match status" value="1"/>
</dbReference>
<dbReference type="SMART" id="SM00448">
    <property type="entry name" value="REC"/>
    <property type="match status" value="1"/>
</dbReference>
<name>A0ABV3RPN2_9RHOB</name>
<dbReference type="InterPro" id="IPR000792">
    <property type="entry name" value="Tscrpt_reg_LuxR_C"/>
</dbReference>
<keyword evidence="1 5" id="KW-0597">Phosphoprotein</keyword>
<dbReference type="InterPro" id="IPR058245">
    <property type="entry name" value="NreC/VraR/RcsB-like_REC"/>
</dbReference>
<keyword evidence="2" id="KW-0805">Transcription regulation</keyword>
<reference evidence="8 9" key="1">
    <citation type="submission" date="2024-07" db="EMBL/GenBank/DDBJ databases">
        <title>Marimonas sp.nov., isolated from tidal-flat sediment.</title>
        <authorList>
            <person name="Jayan J.N."/>
            <person name="Lee S.S."/>
        </authorList>
    </citation>
    <scope>NUCLEOTIDE SEQUENCE [LARGE SCALE GENOMIC DNA]</scope>
    <source>
        <strain evidence="8 9">MJW-29</strain>
    </source>
</reference>
<evidence type="ECO:0000256" key="5">
    <source>
        <dbReference type="PROSITE-ProRule" id="PRU00169"/>
    </source>
</evidence>
<dbReference type="Gene3D" id="3.40.50.2300">
    <property type="match status" value="1"/>
</dbReference>
<evidence type="ECO:0000259" key="6">
    <source>
        <dbReference type="PROSITE" id="PS50043"/>
    </source>
</evidence>
<gene>
    <name evidence="8" type="ORF">AB2B41_15055</name>
</gene>
<evidence type="ECO:0000313" key="9">
    <source>
        <dbReference type="Proteomes" id="UP001556098"/>
    </source>
</evidence>
<evidence type="ECO:0000256" key="2">
    <source>
        <dbReference type="ARBA" id="ARBA00023015"/>
    </source>
</evidence>
<evidence type="ECO:0000259" key="7">
    <source>
        <dbReference type="PROSITE" id="PS50110"/>
    </source>
</evidence>
<protein>
    <submittedName>
        <fullName evidence="8">Response regulator</fullName>
    </submittedName>
</protein>
<feature type="domain" description="HTH luxR-type" evidence="6">
    <location>
        <begin position="139"/>
        <end position="204"/>
    </location>
</feature>
<sequence>MAKGSHYRTIVADDHRLIASGLAVELELRGHDVAGIAENGLDAISMIKALQPDCAVLDINMPGANGAEVFLEAKRWSPETQFAILTAHPSASLFASLIEAGVNAIFLKSDDPAEICDGIARMLRGQTVLSRSVVGVVTPQTETQELTNRELQVLQGIARGLSNVAMAEDMGISAKTVDTHRTNLMKKLSVHSSATLLMKAVKLGLISVDS</sequence>
<dbReference type="EMBL" id="JBFNXX010000011">
    <property type="protein sequence ID" value="MEW9920931.1"/>
    <property type="molecule type" value="Genomic_DNA"/>
</dbReference>
<dbReference type="InterPro" id="IPR016032">
    <property type="entry name" value="Sig_transdc_resp-reg_C-effctor"/>
</dbReference>